<sequence>MKFERLLFKYSVSDECTYSYSIMIPIVAADCGEDTVKNIFETFRVKSFVALEEFIKTGKNEFKFQGHSLDVMDFWKLSNHAELSKFHDYWVEKGDLVLVDGNWYLFSDPEIFTLDTYFKDVEKKAKDL</sequence>
<reference evidence="1" key="1">
    <citation type="submission" date="2022-10" db="EMBL/GenBank/DDBJ databases">
        <authorList>
            <person name="Meaden S."/>
        </authorList>
    </citation>
    <scope>NUCLEOTIDE SEQUENCE</scope>
</reference>
<organism evidence="1">
    <name type="scientific">Ochrobactrum phage ORM_20</name>
    <dbReference type="NCBI Taxonomy" id="2985243"/>
    <lineage>
        <taxon>Viruses</taxon>
    </lineage>
</organism>
<evidence type="ECO:0000313" key="1">
    <source>
        <dbReference type="EMBL" id="CAI3971236.1"/>
    </source>
</evidence>
<accession>A0A9N6WWT4</accession>
<proteinExistence type="predicted"/>
<name>A0A9N6WWT4_9VIRU</name>
<dbReference type="EMBL" id="OX359470">
    <property type="protein sequence ID" value="CAI3971236.1"/>
    <property type="molecule type" value="Genomic_DNA"/>
</dbReference>
<gene>
    <name evidence="1" type="ORF">ORM20_00187</name>
</gene>
<protein>
    <submittedName>
        <fullName evidence="1">Uncharacterized protein</fullName>
    </submittedName>
</protein>